<keyword evidence="6" id="KW-1185">Reference proteome</keyword>
<comment type="caution">
    <text evidence="4">The sequence shown here is derived from an EMBL/GenBank/DDBJ whole genome shotgun (WGS) entry which is preliminary data.</text>
</comment>
<dbReference type="InterPro" id="IPR001296">
    <property type="entry name" value="Glyco_trans_1"/>
</dbReference>
<sequence length="342" mass="39360">MSNKTEKKKYQLIKWKRDYQIDIFILQEHWALENFILINFLREKNAKVIAIQHSFFLFPLIQNKFKKSNENVLRESIKSYKTVNALVCLSKTDMQLWKATNAQNVVYIPNPLTFDPNEIQVSNLTSKNIILVGRLDKIFKQQHVAVEMMSQIVLTDPEVQLQIIGNGDAEYASELKQLVLDLNLSGNVQFIPFQKNITQYYQNAAAMWVTSSMEGYSMVVAEAKVFGLPVIAFDLEYPLLWEAGMTKVDYMDRNGMVRATVEILNNKTLALELQREALRSIEDIYTHKTVQKWKRVIGAVMDNQPITAESGVSTEKAKKILSSQLKVINPDLFALYEQIQNI</sequence>
<evidence type="ECO:0000313" key="4">
    <source>
        <dbReference type="EMBL" id="CAI9930160.1"/>
    </source>
</evidence>
<protein>
    <submittedName>
        <fullName evidence="4">Glycosyl transferases group 1 family protein</fullName>
    </submittedName>
    <submittedName>
        <fullName evidence="5">Glycosyl_transferases group 1 family protein</fullName>
    </submittedName>
</protein>
<dbReference type="PANTHER" id="PTHR12526:SF629">
    <property type="entry name" value="TEICHURONIC ACID BIOSYNTHESIS GLYCOSYLTRANSFERASE TUAH-RELATED"/>
    <property type="match status" value="1"/>
</dbReference>
<keyword evidence="1" id="KW-0328">Glycosyltransferase</keyword>
<keyword evidence="2 4" id="KW-0808">Transferase</keyword>
<dbReference type="SUPFAM" id="SSF53756">
    <property type="entry name" value="UDP-Glycosyltransferase/glycogen phosphorylase"/>
    <property type="match status" value="1"/>
</dbReference>
<dbReference type="Proteomes" id="UP001642409">
    <property type="component" value="Unassembled WGS sequence"/>
</dbReference>
<dbReference type="PANTHER" id="PTHR12526">
    <property type="entry name" value="GLYCOSYLTRANSFERASE"/>
    <property type="match status" value="1"/>
</dbReference>
<dbReference type="Pfam" id="PF00534">
    <property type="entry name" value="Glycos_transf_1"/>
    <property type="match status" value="1"/>
</dbReference>
<proteinExistence type="predicted"/>
<evidence type="ECO:0000259" key="3">
    <source>
        <dbReference type="Pfam" id="PF00534"/>
    </source>
</evidence>
<organism evidence="4">
    <name type="scientific">Hexamita inflata</name>
    <dbReference type="NCBI Taxonomy" id="28002"/>
    <lineage>
        <taxon>Eukaryota</taxon>
        <taxon>Metamonada</taxon>
        <taxon>Diplomonadida</taxon>
        <taxon>Hexamitidae</taxon>
        <taxon>Hexamitinae</taxon>
        <taxon>Hexamita</taxon>
    </lineage>
</organism>
<name>A0AA86TV80_9EUKA</name>
<dbReference type="Gene3D" id="3.40.50.2000">
    <property type="entry name" value="Glycogen Phosphorylase B"/>
    <property type="match status" value="2"/>
</dbReference>
<dbReference type="EMBL" id="CATOUU010000452">
    <property type="protein sequence ID" value="CAI9930160.1"/>
    <property type="molecule type" value="Genomic_DNA"/>
</dbReference>
<reference evidence="5 6" key="2">
    <citation type="submission" date="2024-07" db="EMBL/GenBank/DDBJ databases">
        <authorList>
            <person name="Akdeniz Z."/>
        </authorList>
    </citation>
    <scope>NUCLEOTIDE SEQUENCE [LARGE SCALE GENOMIC DNA]</scope>
</reference>
<gene>
    <name evidence="4" type="ORF">HINF_LOCUS17805</name>
    <name evidence="5" type="ORF">HINF_LOCUS66978</name>
</gene>
<reference evidence="4" key="1">
    <citation type="submission" date="2023-06" db="EMBL/GenBank/DDBJ databases">
        <authorList>
            <person name="Kurt Z."/>
        </authorList>
    </citation>
    <scope>NUCLEOTIDE SEQUENCE</scope>
</reference>
<dbReference type="AlphaFoldDB" id="A0AA86TV80"/>
<dbReference type="GO" id="GO:0016757">
    <property type="term" value="F:glycosyltransferase activity"/>
    <property type="evidence" value="ECO:0007669"/>
    <property type="project" value="UniProtKB-KW"/>
</dbReference>
<dbReference type="EMBL" id="CAXDID020000458">
    <property type="protein sequence ID" value="CAL6093415.1"/>
    <property type="molecule type" value="Genomic_DNA"/>
</dbReference>
<evidence type="ECO:0000313" key="6">
    <source>
        <dbReference type="Proteomes" id="UP001642409"/>
    </source>
</evidence>
<feature type="domain" description="Glycosyl transferase family 1" evidence="3">
    <location>
        <begin position="121"/>
        <end position="234"/>
    </location>
</feature>
<evidence type="ECO:0000256" key="1">
    <source>
        <dbReference type="ARBA" id="ARBA00022676"/>
    </source>
</evidence>
<evidence type="ECO:0000256" key="2">
    <source>
        <dbReference type="ARBA" id="ARBA00022679"/>
    </source>
</evidence>
<accession>A0AA86TV80</accession>
<evidence type="ECO:0000313" key="5">
    <source>
        <dbReference type="EMBL" id="CAL6093415.1"/>
    </source>
</evidence>